<keyword evidence="6 17" id="KW-0732">Signal</keyword>
<dbReference type="PANTHER" id="PTHR24365">
    <property type="entry name" value="TOLL-LIKE RECEPTOR"/>
    <property type="match status" value="1"/>
</dbReference>
<comment type="similarity">
    <text evidence="2 14">Belongs to the Toll-like receptor family.</text>
</comment>
<dbReference type="GO" id="GO:0002224">
    <property type="term" value="P:toll-like receptor signaling pathway"/>
    <property type="evidence" value="ECO:0007669"/>
    <property type="project" value="InterPro"/>
</dbReference>
<comment type="subcellular location">
    <subcellularLocation>
        <location evidence="1">Membrane</location>
        <topology evidence="1">Single-pass type I membrane protein</topology>
    </subcellularLocation>
</comment>
<keyword evidence="15" id="KW-1015">Disulfide bond</keyword>
<dbReference type="PANTHER" id="PTHR24365:SF26">
    <property type="entry name" value="TOLL-LIKE RECEPTOR 18"/>
    <property type="match status" value="1"/>
</dbReference>
<evidence type="ECO:0000256" key="3">
    <source>
        <dbReference type="ARBA" id="ARBA00022588"/>
    </source>
</evidence>
<dbReference type="Gene3D" id="3.40.50.10140">
    <property type="entry name" value="Toll/interleukin-1 receptor homology (TIR) domain"/>
    <property type="match status" value="1"/>
</dbReference>
<dbReference type="InterPro" id="IPR017241">
    <property type="entry name" value="Toll-like_receptor"/>
</dbReference>
<evidence type="ECO:0000256" key="10">
    <source>
        <dbReference type="ARBA" id="ARBA00023136"/>
    </source>
</evidence>
<evidence type="ECO:0000256" key="1">
    <source>
        <dbReference type="ARBA" id="ARBA00004479"/>
    </source>
</evidence>
<dbReference type="PRINTS" id="PR01537">
    <property type="entry name" value="INTRLKN1R1F"/>
</dbReference>
<dbReference type="Pfam" id="PF13855">
    <property type="entry name" value="LRR_8"/>
    <property type="match status" value="2"/>
</dbReference>
<evidence type="ECO:0000256" key="2">
    <source>
        <dbReference type="ARBA" id="ARBA00009634"/>
    </source>
</evidence>
<evidence type="ECO:0000313" key="19">
    <source>
        <dbReference type="EMBL" id="KAF7708561.1"/>
    </source>
</evidence>
<keyword evidence="7" id="KW-0677">Repeat</keyword>
<dbReference type="SMART" id="SM00255">
    <property type="entry name" value="TIR"/>
    <property type="match status" value="1"/>
</dbReference>
<organism evidence="19 20">
    <name type="scientific">Silurus meridionalis</name>
    <name type="common">Southern catfish</name>
    <name type="synonym">Silurus soldatovi meridionalis</name>
    <dbReference type="NCBI Taxonomy" id="175797"/>
    <lineage>
        <taxon>Eukaryota</taxon>
        <taxon>Metazoa</taxon>
        <taxon>Chordata</taxon>
        <taxon>Craniata</taxon>
        <taxon>Vertebrata</taxon>
        <taxon>Euteleostomi</taxon>
        <taxon>Actinopterygii</taxon>
        <taxon>Neopterygii</taxon>
        <taxon>Teleostei</taxon>
        <taxon>Ostariophysi</taxon>
        <taxon>Siluriformes</taxon>
        <taxon>Siluridae</taxon>
        <taxon>Silurus</taxon>
    </lineage>
</organism>
<dbReference type="SMART" id="SM00369">
    <property type="entry name" value="LRR_TYP"/>
    <property type="match status" value="4"/>
</dbReference>
<dbReference type="PROSITE" id="PS51450">
    <property type="entry name" value="LRR"/>
    <property type="match status" value="2"/>
</dbReference>
<dbReference type="GO" id="GO:0045087">
    <property type="term" value="P:innate immune response"/>
    <property type="evidence" value="ECO:0007669"/>
    <property type="project" value="UniProtKB-UniRule"/>
</dbReference>
<evidence type="ECO:0000256" key="17">
    <source>
        <dbReference type="SAM" id="SignalP"/>
    </source>
</evidence>
<dbReference type="InterPro" id="IPR003591">
    <property type="entry name" value="Leu-rich_rpt_typical-subtyp"/>
</dbReference>
<keyword evidence="12" id="KW-0325">Glycoprotein</keyword>
<keyword evidence="8 14" id="KW-0391">Immunity</keyword>
<dbReference type="Pfam" id="PF01582">
    <property type="entry name" value="TIR"/>
    <property type="match status" value="1"/>
</dbReference>
<feature type="transmembrane region" description="Helical" evidence="16">
    <location>
        <begin position="606"/>
        <end position="635"/>
    </location>
</feature>
<evidence type="ECO:0000313" key="20">
    <source>
        <dbReference type="Proteomes" id="UP000606274"/>
    </source>
</evidence>
<dbReference type="SUPFAM" id="SSF52200">
    <property type="entry name" value="Toll/Interleukin receptor TIR domain"/>
    <property type="match status" value="1"/>
</dbReference>
<name>A0A8T0BMJ3_SILME</name>
<sequence>MADVKIFTLFRLVFGFQVSLFILPFQAEQSCLISADQRTADCRGQRLEQVPVAELPSSIEMLDLSYNILQVIKNEDFVELPLLSILWLQFNNISFIEDEAFNQNLILEEVNMFNNSLTYIPSKALAPLSKLGTLEMANNLYTETTLDDAFLNFKHLKQLSLGGPYLDTLKKGDLDVLTNISLERISITTSSSLNVYDPGFLKNVQTANLWLDIAIDNRTNILPLILNDLENKTFETIRFRNLFEFMYYTDTEDIFHGLQSINSQQLIFYHGKFNEELLRMVLYHLENSEIKALGLFFIDFARSQTFTNSEERVNAINLTLDMLVLSDISNPDILSFDWSFTWLNKIRHLRINNVDFNIVPCDAWAEMREVEILDVSKNRLKDNFLFNQQCDYTDKMSVLHTFNVSNNKLTSLSSFASLAGEFRHLEVIDISYNLLGFKGNSPCSWKHNITTVIANHNSMVIDSFKCLPTTVTYLDLSYCNIDQLDVNYFRKASSLREVYLSGNKIKFIPSDWKSPSLKSLTLDGNSFGIISMRSFKGMPNLEELRAGNNPYHCNCELHAFIQDTAIKGNVNITDWPENYKCYHPTDLLNTLVSHYLPAEIVCDMRLVIVISVVTTAGVVLALMLICYCFHIPWYAKATYQILRAKYRSHKEGRTLSVDYTFHAFISYCNSDADWVRDELLPCLENSKPPYRLCIHERDFMPGKWIIDNIIENIENSRKVIFVLSRHFVNSEWCNYEFYFAQQRAMGKTFSDVILVVKEPIDPKSLPSKYCKLKKMLSNKTYLEWPEHAKHQAFFWAQLRSVMGKPTVTQHFSASMRRCSKRMNTVSVIELTQENQTCSDSGLKIDEASEIKLQIVEKA</sequence>
<evidence type="ECO:0000256" key="8">
    <source>
        <dbReference type="ARBA" id="ARBA00022859"/>
    </source>
</evidence>
<keyword evidence="9 16" id="KW-1133">Transmembrane helix</keyword>
<dbReference type="InterPro" id="IPR000157">
    <property type="entry name" value="TIR_dom"/>
</dbReference>
<feature type="signal peptide" evidence="17">
    <location>
        <begin position="1"/>
        <end position="15"/>
    </location>
</feature>
<evidence type="ECO:0000256" key="16">
    <source>
        <dbReference type="SAM" id="Phobius"/>
    </source>
</evidence>
<evidence type="ECO:0000256" key="6">
    <source>
        <dbReference type="ARBA" id="ARBA00022729"/>
    </source>
</evidence>
<protein>
    <recommendedName>
        <fullName evidence="18">TIR domain-containing protein</fullName>
    </recommendedName>
</protein>
<dbReference type="EMBL" id="JABFDY010000004">
    <property type="protein sequence ID" value="KAF7708561.1"/>
    <property type="molecule type" value="Genomic_DNA"/>
</dbReference>
<keyword evidence="5 16" id="KW-0812">Transmembrane</keyword>
<feature type="disulfide bond" evidence="15">
    <location>
        <begin position="443"/>
        <end position="466"/>
    </location>
</feature>
<dbReference type="GO" id="GO:0006954">
    <property type="term" value="P:inflammatory response"/>
    <property type="evidence" value="ECO:0007669"/>
    <property type="project" value="UniProtKB-UniRule"/>
</dbReference>
<evidence type="ECO:0000256" key="11">
    <source>
        <dbReference type="ARBA" id="ARBA00023170"/>
    </source>
</evidence>
<evidence type="ECO:0000256" key="15">
    <source>
        <dbReference type="PIRSR" id="PIRSR037595-2"/>
    </source>
</evidence>
<evidence type="ECO:0000256" key="13">
    <source>
        <dbReference type="ARBA" id="ARBA00023198"/>
    </source>
</evidence>
<dbReference type="GO" id="GO:0005886">
    <property type="term" value="C:plasma membrane"/>
    <property type="evidence" value="ECO:0007669"/>
    <property type="project" value="TreeGrafter"/>
</dbReference>
<keyword evidence="3 14" id="KW-0399">Innate immunity</keyword>
<evidence type="ECO:0000256" key="14">
    <source>
        <dbReference type="PIRNR" id="PIRNR037595"/>
    </source>
</evidence>
<dbReference type="SUPFAM" id="SSF52058">
    <property type="entry name" value="L domain-like"/>
    <property type="match status" value="2"/>
</dbReference>
<dbReference type="PIRSF" id="PIRSF037595">
    <property type="entry name" value="Toll-like_receptor"/>
    <property type="match status" value="1"/>
</dbReference>
<evidence type="ECO:0000256" key="4">
    <source>
        <dbReference type="ARBA" id="ARBA00022614"/>
    </source>
</evidence>
<keyword evidence="13 14" id="KW-0395">Inflammatory response</keyword>
<keyword evidence="4" id="KW-0433">Leucine-rich repeat</keyword>
<accession>A0A8T0BMJ3</accession>
<evidence type="ECO:0000256" key="9">
    <source>
        <dbReference type="ARBA" id="ARBA00022989"/>
    </source>
</evidence>
<comment type="caution">
    <text evidence="19">The sequence shown here is derived from an EMBL/GenBank/DDBJ whole genome shotgun (WGS) entry which is preliminary data.</text>
</comment>
<dbReference type="InterPro" id="IPR001611">
    <property type="entry name" value="Leu-rich_rpt"/>
</dbReference>
<dbReference type="AlphaFoldDB" id="A0A8T0BMJ3"/>
<dbReference type="GO" id="GO:0004888">
    <property type="term" value="F:transmembrane signaling receptor activity"/>
    <property type="evidence" value="ECO:0007669"/>
    <property type="project" value="InterPro"/>
</dbReference>
<feature type="domain" description="TIR" evidence="18">
    <location>
        <begin position="659"/>
        <end position="802"/>
    </location>
</feature>
<feature type="chain" id="PRO_5035918003" description="TIR domain-containing protein" evidence="17">
    <location>
        <begin position="16"/>
        <end position="858"/>
    </location>
</feature>
<feature type="disulfide bond" evidence="15">
    <location>
        <begin position="361"/>
        <end position="390"/>
    </location>
</feature>
<dbReference type="FunFam" id="3.40.50.10140:FF:000001">
    <property type="entry name" value="Toll-like receptor 2"/>
    <property type="match status" value="1"/>
</dbReference>
<keyword evidence="11 14" id="KW-0675">Receptor</keyword>
<dbReference type="Proteomes" id="UP000606274">
    <property type="component" value="Unassembled WGS sequence"/>
</dbReference>
<reference evidence="19" key="1">
    <citation type="submission" date="2020-08" db="EMBL/GenBank/DDBJ databases">
        <title>Chromosome-level assembly of Southern catfish (Silurus meridionalis) provides insights into visual adaptation to the nocturnal and benthic lifestyles.</title>
        <authorList>
            <person name="Zhang Y."/>
            <person name="Wang D."/>
            <person name="Peng Z."/>
        </authorList>
    </citation>
    <scope>NUCLEOTIDE SEQUENCE</scope>
    <source>
        <strain evidence="19">SWU-2019-XX</strain>
        <tissue evidence="19">Muscle</tissue>
    </source>
</reference>
<dbReference type="InterPro" id="IPR035897">
    <property type="entry name" value="Toll_tir_struct_dom_sf"/>
</dbReference>
<dbReference type="InterPro" id="IPR032675">
    <property type="entry name" value="LRR_dom_sf"/>
</dbReference>
<gene>
    <name evidence="19" type="ORF">HF521_017618</name>
</gene>
<evidence type="ECO:0000256" key="7">
    <source>
        <dbReference type="ARBA" id="ARBA00022737"/>
    </source>
</evidence>
<dbReference type="Gene3D" id="3.80.10.10">
    <property type="entry name" value="Ribonuclease Inhibitor"/>
    <property type="match status" value="1"/>
</dbReference>
<dbReference type="PROSITE" id="PS50104">
    <property type="entry name" value="TIR"/>
    <property type="match status" value="1"/>
</dbReference>
<evidence type="ECO:0000259" key="18">
    <source>
        <dbReference type="PROSITE" id="PS50104"/>
    </source>
</evidence>
<keyword evidence="10 16" id="KW-0472">Membrane</keyword>
<evidence type="ECO:0000256" key="5">
    <source>
        <dbReference type="ARBA" id="ARBA00022692"/>
    </source>
</evidence>
<keyword evidence="20" id="KW-1185">Reference proteome</keyword>
<evidence type="ECO:0000256" key="12">
    <source>
        <dbReference type="ARBA" id="ARBA00023180"/>
    </source>
</evidence>
<proteinExistence type="inferred from homology"/>